<evidence type="ECO:0000256" key="14">
    <source>
        <dbReference type="ARBA" id="ARBA00047308"/>
    </source>
</evidence>
<keyword evidence="6 16" id="KW-0547">Nucleotide-binding</keyword>
<evidence type="ECO:0000256" key="9">
    <source>
        <dbReference type="ARBA" id="ARBA00022967"/>
    </source>
</evidence>
<dbReference type="GO" id="GO:0046872">
    <property type="term" value="F:metal ion binding"/>
    <property type="evidence" value="ECO:0007669"/>
    <property type="project" value="UniProtKB-KW"/>
</dbReference>
<dbReference type="InterPro" id="IPR059000">
    <property type="entry name" value="ATPase_P-type_domA"/>
</dbReference>
<dbReference type="PROSITE" id="PS50846">
    <property type="entry name" value="HMA_2"/>
    <property type="match status" value="1"/>
</dbReference>
<dbReference type="SUPFAM" id="SSF81665">
    <property type="entry name" value="Calcium ATPase, transmembrane domain M"/>
    <property type="match status" value="1"/>
</dbReference>
<comment type="catalytic activity">
    <reaction evidence="15">
        <text>Cu(+)(in) + ATP + H2O = Cu(+)(out) + ADP + phosphate + H(+)</text>
        <dbReference type="Rhea" id="RHEA:25792"/>
        <dbReference type="ChEBI" id="CHEBI:15377"/>
        <dbReference type="ChEBI" id="CHEBI:15378"/>
        <dbReference type="ChEBI" id="CHEBI:30616"/>
        <dbReference type="ChEBI" id="CHEBI:43474"/>
        <dbReference type="ChEBI" id="CHEBI:49552"/>
        <dbReference type="ChEBI" id="CHEBI:456216"/>
        <dbReference type="EC" id="7.2.2.8"/>
    </reaction>
</comment>
<dbReference type="InterPro" id="IPR006121">
    <property type="entry name" value="HMA_dom"/>
</dbReference>
<keyword evidence="10 16" id="KW-1133">Transmembrane helix</keyword>
<dbReference type="InterPro" id="IPR008250">
    <property type="entry name" value="ATPase_P-typ_transduc_dom_A_sf"/>
</dbReference>
<dbReference type="EMBL" id="CP104214">
    <property type="protein sequence ID" value="UWX70297.1"/>
    <property type="molecule type" value="Genomic_DNA"/>
</dbReference>
<dbReference type="RefSeq" id="WP_260531313.1">
    <property type="nucleotide sequence ID" value="NZ_CP104214.1"/>
</dbReference>
<sequence>MSESNRSKDAIGVEAREAQAVAAGDHAGHEAHAHAHGAGAACCGHDHARAPADARAAAAPGRAIQWTRRDPARQAELALAAAPERADACCSGEAHSHEHDHAHAGHDDAGHDHAAHGSHGHAVDDHAGHDHSNHDHAGHGHAAHNHADHDHDHDHAANSHDHGADCCAPAALTLAPLPGTERLADGQERSAFRIMQMDCPTEETLIRKKLGGMASVATLEFNLMQRMLTVVHTPGAADSVAAAIRTLGMTPELAGAADAKAGGAIAEPAKPVWPLVAAGVAALASEAVTWAGLPTWAAALLALASVAVCGLTTYRKGWIAIRNGNLNINALMSIAVTGAMLIGQWPEAAMVMVLFTIAELIEAKSLDRARNAIQGLMRLAPDTATVRQPDGSWASVAAAEVALGAIVRVRPGERIGLDGELVEGRSSVNQAPITGESLPIEKAPGDAVFAGTINESGSFDYRVTAVASNTTLARIIHAVEEAQGAKAPTQRFVDRFARVYTPIVFAIALLVAVVPPLLLGGSWHDWVYRALVLLVIACPCALVISTPVTIVSGLAAAARRGILVKGGVYLEEGRKLGWLALDKTGTLTHGKPVRTDVEVLADDLEPQRIAFMAASLASRSDHPVSQAIATAALAERGSAGAPFAEVEGFEALPGRGVRGSIDGAAYWLGNRRLAVELGRASVALDERVAALESKGRTVVMLIDVTRVLGLFAVADTVKQTSREAIEQLHALGIRTAMLTGDNAHTAAAIAREVGIDDARGNQLPEDKLAAVVELSGQGRAVGMVGDGINDAPALARADIGFAMGAMGTDTAIETADVALMDDDLRKIPAFVRLSRATHRVLVQNIGFALVVKAVFLGLTVAGLGTMWMAVFADAGASLIVVGNGLRLLRASR</sequence>
<evidence type="ECO:0000256" key="17">
    <source>
        <dbReference type="SAM" id="MobiDB-lite"/>
    </source>
</evidence>
<keyword evidence="9" id="KW-1278">Translocase</keyword>
<feature type="transmembrane region" description="Helical" evidence="16">
    <location>
        <begin position="499"/>
        <end position="518"/>
    </location>
</feature>
<evidence type="ECO:0000256" key="13">
    <source>
        <dbReference type="ARBA" id="ARBA00023136"/>
    </source>
</evidence>
<dbReference type="PANTHER" id="PTHR48085">
    <property type="entry name" value="CADMIUM/ZINC-TRANSPORTING ATPASE HMA2-RELATED"/>
    <property type="match status" value="1"/>
</dbReference>
<keyword evidence="3" id="KW-0813">Transport</keyword>
<evidence type="ECO:0000256" key="8">
    <source>
        <dbReference type="ARBA" id="ARBA00022840"/>
    </source>
</evidence>
<keyword evidence="12" id="KW-0406">Ion transport</keyword>
<feature type="region of interest" description="Disordered" evidence="17">
    <location>
        <begin position="89"/>
        <end position="163"/>
    </location>
</feature>
<evidence type="ECO:0000256" key="7">
    <source>
        <dbReference type="ARBA" id="ARBA00022796"/>
    </source>
</evidence>
<dbReference type="Pfam" id="PF00122">
    <property type="entry name" value="E1-E2_ATPase"/>
    <property type="match status" value="1"/>
</dbReference>
<dbReference type="InterPro" id="IPR001757">
    <property type="entry name" value="P_typ_ATPase"/>
</dbReference>
<evidence type="ECO:0000256" key="12">
    <source>
        <dbReference type="ARBA" id="ARBA00023065"/>
    </source>
</evidence>
<dbReference type="GO" id="GO:0005886">
    <property type="term" value="C:plasma membrane"/>
    <property type="evidence" value="ECO:0007669"/>
    <property type="project" value="UniProtKB-SubCell"/>
</dbReference>
<dbReference type="InterPro" id="IPR044492">
    <property type="entry name" value="P_typ_ATPase_HD_dom"/>
</dbReference>
<dbReference type="PRINTS" id="PR00941">
    <property type="entry name" value="CDATPASE"/>
</dbReference>
<dbReference type="GO" id="GO:0005524">
    <property type="term" value="F:ATP binding"/>
    <property type="evidence" value="ECO:0007669"/>
    <property type="project" value="UniProtKB-UniRule"/>
</dbReference>
<dbReference type="GO" id="GO:0012505">
    <property type="term" value="C:endomembrane system"/>
    <property type="evidence" value="ECO:0007669"/>
    <property type="project" value="UniProtKB-SubCell"/>
</dbReference>
<organism evidence="19 20">
    <name type="scientific">Burkholderia gladioli</name>
    <name type="common">Pseudomonas marginata</name>
    <name type="synonym">Phytomonas marginata</name>
    <dbReference type="NCBI Taxonomy" id="28095"/>
    <lineage>
        <taxon>Bacteria</taxon>
        <taxon>Pseudomonadati</taxon>
        <taxon>Pseudomonadota</taxon>
        <taxon>Betaproteobacteria</taxon>
        <taxon>Burkholderiales</taxon>
        <taxon>Burkholderiaceae</taxon>
        <taxon>Burkholderia</taxon>
    </lineage>
</organism>
<dbReference type="Proteomes" id="UP001059745">
    <property type="component" value="Chromosome 1"/>
</dbReference>
<dbReference type="InterPro" id="IPR023299">
    <property type="entry name" value="ATPase_P-typ_cyto_dom_N"/>
</dbReference>
<evidence type="ECO:0000256" key="2">
    <source>
        <dbReference type="ARBA" id="ARBA00006024"/>
    </source>
</evidence>
<keyword evidence="5 16" id="KW-0479">Metal-binding</keyword>
<dbReference type="SUPFAM" id="SSF55008">
    <property type="entry name" value="HMA, heavy metal-associated domain"/>
    <property type="match status" value="1"/>
</dbReference>
<evidence type="ECO:0000256" key="6">
    <source>
        <dbReference type="ARBA" id="ARBA00022741"/>
    </source>
</evidence>
<dbReference type="SFLD" id="SFLDG00002">
    <property type="entry name" value="C1.7:_P-type_atpase_like"/>
    <property type="match status" value="1"/>
</dbReference>
<evidence type="ECO:0000256" key="11">
    <source>
        <dbReference type="ARBA" id="ARBA00023008"/>
    </source>
</evidence>
<feature type="compositionally biased region" description="Basic and acidic residues" evidence="17">
    <location>
        <begin position="94"/>
        <end position="138"/>
    </location>
</feature>
<dbReference type="Gene3D" id="3.30.70.100">
    <property type="match status" value="1"/>
</dbReference>
<feature type="transmembrane region" description="Helical" evidence="16">
    <location>
        <begin position="840"/>
        <end position="860"/>
    </location>
</feature>
<dbReference type="GO" id="GO:0140581">
    <property type="term" value="F:P-type monovalent copper transporter activity"/>
    <property type="evidence" value="ECO:0007669"/>
    <property type="project" value="UniProtKB-EC"/>
</dbReference>
<dbReference type="PANTHER" id="PTHR48085:SF5">
    <property type="entry name" value="CADMIUM_ZINC-TRANSPORTING ATPASE HMA4-RELATED"/>
    <property type="match status" value="1"/>
</dbReference>
<dbReference type="SUPFAM" id="SSF56784">
    <property type="entry name" value="HAD-like"/>
    <property type="match status" value="1"/>
</dbReference>
<keyword evidence="4 16" id="KW-0812">Transmembrane</keyword>
<dbReference type="InterPro" id="IPR027256">
    <property type="entry name" value="P-typ_ATPase_IB"/>
</dbReference>
<feature type="transmembrane region" description="Helical" evidence="16">
    <location>
        <begin position="296"/>
        <end position="314"/>
    </location>
</feature>
<dbReference type="PROSITE" id="PS00154">
    <property type="entry name" value="ATPASE_E1_E2"/>
    <property type="match status" value="1"/>
</dbReference>
<dbReference type="PRINTS" id="PR00119">
    <property type="entry name" value="CATATPASE"/>
</dbReference>
<evidence type="ECO:0000256" key="16">
    <source>
        <dbReference type="RuleBase" id="RU362081"/>
    </source>
</evidence>
<feature type="transmembrane region" description="Helical" evidence="16">
    <location>
        <begin position="530"/>
        <end position="557"/>
    </location>
</feature>
<dbReference type="NCBIfam" id="TIGR01525">
    <property type="entry name" value="ATPase-IB_hvy"/>
    <property type="match status" value="1"/>
</dbReference>
<dbReference type="FunFam" id="3.40.50.1000:FF:000144">
    <property type="entry name" value="copper-transporting ATPase 1 isoform X2"/>
    <property type="match status" value="1"/>
</dbReference>
<dbReference type="NCBIfam" id="TIGR01494">
    <property type="entry name" value="ATPase_P-type"/>
    <property type="match status" value="2"/>
</dbReference>
<proteinExistence type="inferred from homology"/>
<evidence type="ECO:0000256" key="5">
    <source>
        <dbReference type="ARBA" id="ARBA00022723"/>
    </source>
</evidence>
<keyword evidence="7" id="KW-0187">Copper transport</keyword>
<dbReference type="Pfam" id="PF00702">
    <property type="entry name" value="Hydrolase"/>
    <property type="match status" value="1"/>
</dbReference>
<dbReference type="AlphaFoldDB" id="A0AB38TRQ7"/>
<keyword evidence="16" id="KW-1003">Cell membrane</keyword>
<evidence type="ECO:0000256" key="4">
    <source>
        <dbReference type="ARBA" id="ARBA00022692"/>
    </source>
</evidence>
<comment type="subcellular location">
    <subcellularLocation>
        <location evidence="16">Cell membrane</location>
    </subcellularLocation>
    <subcellularLocation>
        <location evidence="1">Endomembrane system</location>
        <topology evidence="1">Multi-pass membrane protein</topology>
    </subcellularLocation>
</comment>
<keyword evidence="8 16" id="KW-0067">ATP-binding</keyword>
<dbReference type="SUPFAM" id="SSF81653">
    <property type="entry name" value="Calcium ATPase, transduction domain A"/>
    <property type="match status" value="1"/>
</dbReference>
<dbReference type="Gene3D" id="2.70.150.10">
    <property type="entry name" value="Calcium-transporting ATPase, cytoplasmic transduction domain A"/>
    <property type="match status" value="1"/>
</dbReference>
<dbReference type="FunFam" id="2.70.150.10:FF:000002">
    <property type="entry name" value="Copper-transporting ATPase 1, putative"/>
    <property type="match status" value="1"/>
</dbReference>
<gene>
    <name evidence="19" type="ORF">NYZ96_00510</name>
</gene>
<evidence type="ECO:0000256" key="15">
    <source>
        <dbReference type="ARBA" id="ARBA00049289"/>
    </source>
</evidence>
<dbReference type="SFLD" id="SFLDS00003">
    <property type="entry name" value="Haloacid_Dehalogenase"/>
    <property type="match status" value="1"/>
</dbReference>
<comment type="similarity">
    <text evidence="2 16">Belongs to the cation transport ATPase (P-type) (TC 3.A.3) family. Type IB subfamily.</text>
</comment>
<evidence type="ECO:0000256" key="10">
    <source>
        <dbReference type="ARBA" id="ARBA00022989"/>
    </source>
</evidence>
<feature type="compositionally biased region" description="Basic and acidic residues" evidence="17">
    <location>
        <begin position="145"/>
        <end position="163"/>
    </location>
</feature>
<evidence type="ECO:0000313" key="19">
    <source>
        <dbReference type="EMBL" id="UWX70297.1"/>
    </source>
</evidence>
<feature type="transmembrane region" description="Helical" evidence="16">
    <location>
        <begin position="866"/>
        <end position="888"/>
    </location>
</feature>
<keyword evidence="11" id="KW-0186">Copper</keyword>
<accession>A0AB38TRQ7</accession>
<dbReference type="Gene3D" id="3.40.1110.10">
    <property type="entry name" value="Calcium-transporting ATPase, cytoplasmic domain N"/>
    <property type="match status" value="1"/>
</dbReference>
<evidence type="ECO:0000256" key="3">
    <source>
        <dbReference type="ARBA" id="ARBA00022448"/>
    </source>
</evidence>
<dbReference type="GO" id="GO:0016463">
    <property type="term" value="F:P-type zinc transporter activity"/>
    <property type="evidence" value="ECO:0007669"/>
    <property type="project" value="UniProtKB-EC"/>
</dbReference>
<dbReference type="InterPro" id="IPR023298">
    <property type="entry name" value="ATPase_P-typ_TM_dom_sf"/>
</dbReference>
<dbReference type="InterPro" id="IPR036163">
    <property type="entry name" value="HMA_dom_sf"/>
</dbReference>
<comment type="catalytic activity">
    <reaction evidence="14">
        <text>Zn(2+)(in) + ATP + H2O = Zn(2+)(out) + ADP + phosphate + H(+)</text>
        <dbReference type="Rhea" id="RHEA:20621"/>
        <dbReference type="ChEBI" id="CHEBI:15377"/>
        <dbReference type="ChEBI" id="CHEBI:15378"/>
        <dbReference type="ChEBI" id="CHEBI:29105"/>
        <dbReference type="ChEBI" id="CHEBI:30616"/>
        <dbReference type="ChEBI" id="CHEBI:43474"/>
        <dbReference type="ChEBI" id="CHEBI:456216"/>
        <dbReference type="EC" id="7.2.2.12"/>
    </reaction>
</comment>
<protein>
    <submittedName>
        <fullName evidence="19">Heavy metal translocating P-type ATPase</fullName>
    </submittedName>
</protein>
<dbReference type="InterPro" id="IPR023214">
    <property type="entry name" value="HAD_sf"/>
</dbReference>
<dbReference type="GO" id="GO:0016887">
    <property type="term" value="F:ATP hydrolysis activity"/>
    <property type="evidence" value="ECO:0007669"/>
    <property type="project" value="InterPro"/>
</dbReference>
<dbReference type="InterPro" id="IPR018303">
    <property type="entry name" value="ATPase_P-typ_P_site"/>
</dbReference>
<dbReference type="SFLD" id="SFLDF00027">
    <property type="entry name" value="p-type_atpase"/>
    <property type="match status" value="1"/>
</dbReference>
<dbReference type="GO" id="GO:0015086">
    <property type="term" value="F:cadmium ion transmembrane transporter activity"/>
    <property type="evidence" value="ECO:0007669"/>
    <property type="project" value="TreeGrafter"/>
</dbReference>
<feature type="domain" description="HMA" evidence="18">
    <location>
        <begin position="188"/>
        <end position="252"/>
    </location>
</feature>
<reference evidence="19" key="1">
    <citation type="submission" date="2022-09" db="EMBL/GenBank/DDBJ databases">
        <title>Genomic of Burkholderia gladioli.</title>
        <authorList>
            <person name="Wu H."/>
        </authorList>
    </citation>
    <scope>NUCLEOTIDE SEQUENCE</scope>
    <source>
        <strain evidence="19">ZN-S4</strain>
    </source>
</reference>
<name>A0AB38TRQ7_BURGA</name>
<dbReference type="InterPro" id="IPR051014">
    <property type="entry name" value="Cation_Transport_ATPase_IB"/>
</dbReference>
<dbReference type="InterPro" id="IPR036412">
    <property type="entry name" value="HAD-like_sf"/>
</dbReference>
<keyword evidence="13 16" id="KW-0472">Membrane</keyword>
<evidence type="ECO:0000313" key="20">
    <source>
        <dbReference type="Proteomes" id="UP001059745"/>
    </source>
</evidence>
<evidence type="ECO:0000256" key="1">
    <source>
        <dbReference type="ARBA" id="ARBA00004127"/>
    </source>
</evidence>
<evidence type="ECO:0000259" key="18">
    <source>
        <dbReference type="PROSITE" id="PS50846"/>
    </source>
</evidence>
<dbReference type="Gene3D" id="3.40.50.1000">
    <property type="entry name" value="HAD superfamily/HAD-like"/>
    <property type="match status" value="1"/>
</dbReference>